<dbReference type="PANTHER" id="PTHR33269:SF17">
    <property type="entry name" value="NADH-UBIQUINONE OXIDOREDUCTASE CHAIN 6"/>
    <property type="match status" value="1"/>
</dbReference>
<keyword evidence="2" id="KW-0874">Quinone</keyword>
<protein>
    <recommendedName>
        <fullName evidence="2">NADH-quinone oxidoreductase subunit J</fullName>
        <ecNumber evidence="2">7.1.1.-</ecNumber>
    </recommendedName>
</protein>
<dbReference type="InterPro" id="IPR001457">
    <property type="entry name" value="NADH_UbQ/plastoQ_OxRdtase_su6"/>
</dbReference>
<reference evidence="3 4" key="1">
    <citation type="journal article" date="2014" name="Nature">
        <title>An environmental bacterial taxon with a large and distinct metabolic repertoire.</title>
        <authorList>
            <person name="Wilson M.C."/>
            <person name="Mori T."/>
            <person name="Ruckert C."/>
            <person name="Uria A.R."/>
            <person name="Helf M.J."/>
            <person name="Takada K."/>
            <person name="Gernert C."/>
            <person name="Steffens U.A."/>
            <person name="Heycke N."/>
            <person name="Schmitt S."/>
            <person name="Rinke C."/>
            <person name="Helfrich E.J."/>
            <person name="Brachmann A.O."/>
            <person name="Gurgui C."/>
            <person name="Wakimoto T."/>
            <person name="Kracht M."/>
            <person name="Crusemann M."/>
            <person name="Hentschel U."/>
            <person name="Abe I."/>
            <person name="Matsunaga S."/>
            <person name="Kalinowski J."/>
            <person name="Takeyama H."/>
            <person name="Piel J."/>
        </authorList>
    </citation>
    <scope>NUCLEOTIDE SEQUENCE [LARGE SCALE GENOMIC DNA]</scope>
    <source>
        <strain evidence="4">TSY1</strain>
    </source>
</reference>
<keyword evidence="4" id="KW-1185">Reference proteome</keyword>
<sequence>VGVISAIRVVTNRNIVHAALFLLLTFFCVGAMYVTMRAELLAAVQVLVYAGAVMVLFLFASLIINIPRSLQLRQWNRQSVLSVLMAGVTGLCMILATVRAFGGLEAPDMKPLGTPRAVGELVFSDYILPFELASLVLLAAMVGAIYLARGAADEESTLPDQADYAAVSDQQSESM</sequence>
<accession>W4LIC0</accession>
<comment type="similarity">
    <text evidence="1 2">Belongs to the complex I subunit 6 family.</text>
</comment>
<comment type="catalytic activity">
    <reaction evidence="2">
        <text>a quinone + NADH + 5 H(+)(in) = a quinol + NAD(+) + 4 H(+)(out)</text>
        <dbReference type="Rhea" id="RHEA:57888"/>
        <dbReference type="ChEBI" id="CHEBI:15378"/>
        <dbReference type="ChEBI" id="CHEBI:24646"/>
        <dbReference type="ChEBI" id="CHEBI:57540"/>
        <dbReference type="ChEBI" id="CHEBI:57945"/>
        <dbReference type="ChEBI" id="CHEBI:132124"/>
    </reaction>
</comment>
<dbReference type="Proteomes" id="UP000019141">
    <property type="component" value="Unassembled WGS sequence"/>
</dbReference>
<feature type="transmembrane region" description="Helical" evidence="2">
    <location>
        <begin position="79"/>
        <end position="102"/>
    </location>
</feature>
<dbReference type="PANTHER" id="PTHR33269">
    <property type="entry name" value="NADH-UBIQUINONE OXIDOREDUCTASE CHAIN 6"/>
    <property type="match status" value="1"/>
</dbReference>
<dbReference type="InterPro" id="IPR042106">
    <property type="entry name" value="Nuo/plastoQ_OxRdtase_6_NuoJ"/>
</dbReference>
<feature type="transmembrane region" description="Helical" evidence="2">
    <location>
        <begin position="15"/>
        <end position="34"/>
    </location>
</feature>
<gene>
    <name evidence="3" type="ORF">ETSY1_24060</name>
</gene>
<keyword evidence="2" id="KW-0520">NAD</keyword>
<keyword evidence="2" id="KW-0472">Membrane</keyword>
<keyword evidence="2" id="KW-0812">Transmembrane</keyword>
<dbReference type="EC" id="7.1.1.-" evidence="2"/>
<name>W4LIC0_ENTF1</name>
<dbReference type="Gene3D" id="1.20.120.1200">
    <property type="entry name" value="NADH-ubiquinone/plastoquinone oxidoreductase chain 6, subunit NuoJ"/>
    <property type="match status" value="1"/>
</dbReference>
<comment type="subcellular location">
    <subcellularLocation>
        <location evidence="2">Cell membrane</location>
        <topology evidence="2">Multi-pass membrane protein</topology>
    </subcellularLocation>
</comment>
<dbReference type="AlphaFoldDB" id="W4LIC0"/>
<dbReference type="GO" id="GO:0008137">
    <property type="term" value="F:NADH dehydrogenase (ubiquinone) activity"/>
    <property type="evidence" value="ECO:0007669"/>
    <property type="project" value="UniProtKB-UniRule"/>
</dbReference>
<dbReference type="Pfam" id="PF00499">
    <property type="entry name" value="Oxidored_q3"/>
    <property type="match status" value="1"/>
</dbReference>
<evidence type="ECO:0000313" key="4">
    <source>
        <dbReference type="Proteomes" id="UP000019141"/>
    </source>
</evidence>
<evidence type="ECO:0000256" key="1">
    <source>
        <dbReference type="ARBA" id="ARBA00005698"/>
    </source>
</evidence>
<comment type="caution">
    <text evidence="2">Lacks conserved residue(s) required for the propagation of feature annotation.</text>
</comment>
<dbReference type="GO" id="GO:0048038">
    <property type="term" value="F:quinone binding"/>
    <property type="evidence" value="ECO:0007669"/>
    <property type="project" value="UniProtKB-UniRule"/>
</dbReference>
<dbReference type="HOGENOM" id="CLU_1528287_0_0_7"/>
<dbReference type="EMBL" id="AZHW01000706">
    <property type="protein sequence ID" value="ETW97081.1"/>
    <property type="molecule type" value="Genomic_DNA"/>
</dbReference>
<dbReference type="GO" id="GO:0005886">
    <property type="term" value="C:plasma membrane"/>
    <property type="evidence" value="ECO:0007669"/>
    <property type="project" value="UniProtKB-SubCell"/>
</dbReference>
<keyword evidence="2" id="KW-1003">Cell membrane</keyword>
<evidence type="ECO:0000313" key="3">
    <source>
        <dbReference type="EMBL" id="ETW97081.1"/>
    </source>
</evidence>
<evidence type="ECO:0000256" key="2">
    <source>
        <dbReference type="RuleBase" id="RU004429"/>
    </source>
</evidence>
<comment type="function">
    <text evidence="2">NDH-1 shuttles electrons from NADH, via FMN and iron-sulfur (Fe-S) centers, to quinones in the respiratory chain. Couples the redox reaction to proton translocation (for every two electrons transferred, four hydrogen ions are translocated across the cytoplasmic membrane), and thus conserves the redox energy in a proton gradient.</text>
</comment>
<keyword evidence="2" id="KW-1133">Transmembrane helix</keyword>
<proteinExistence type="inferred from homology"/>
<feature type="non-terminal residue" evidence="3">
    <location>
        <position position="1"/>
    </location>
</feature>
<feature type="transmembrane region" description="Helical" evidence="2">
    <location>
        <begin position="126"/>
        <end position="148"/>
    </location>
</feature>
<organism evidence="3 4">
    <name type="scientific">Entotheonella factor</name>
    <dbReference type="NCBI Taxonomy" id="1429438"/>
    <lineage>
        <taxon>Bacteria</taxon>
        <taxon>Pseudomonadati</taxon>
        <taxon>Nitrospinota/Tectimicrobiota group</taxon>
        <taxon>Candidatus Tectimicrobiota</taxon>
        <taxon>Candidatus Entotheonellia</taxon>
        <taxon>Candidatus Entotheonellales</taxon>
        <taxon>Candidatus Entotheonellaceae</taxon>
        <taxon>Candidatus Entotheonella</taxon>
    </lineage>
</organism>
<comment type="caution">
    <text evidence="3">The sequence shown here is derived from an EMBL/GenBank/DDBJ whole genome shotgun (WGS) entry which is preliminary data.</text>
</comment>
<dbReference type="PATRIC" id="fig|1429438.4.peg.4619"/>
<feature type="transmembrane region" description="Helical" evidence="2">
    <location>
        <begin position="46"/>
        <end position="67"/>
    </location>
</feature>